<dbReference type="InterPro" id="IPR002545">
    <property type="entry name" value="CheW-lke_dom"/>
</dbReference>
<sequence>MATRGSRKGNTNFEKMKKEMTSKKQMAKKQIDVEIPVTNIENLTQEKSLNKNEAIQGQQDILLNLNEKVVADEKVVKNKKTDKIKNENKEEIVQILPKANKDVDKVSYKAEEEDLVAETKKTDMVIFRIEDEEFALEISNVKEIIRLPLMTKVPNASDFITGLCCLRGELLPVIDSRKLFGIAASDYEEGTRIVIIEINGKKVGIIADKVSEVLSVDESVIKEPPESIKEIDGGVITSILLLNDGKRIIMVLDASKLSKLENNCQEYINQNQIQNISDNASNKLSQEEEQFIISSIGEEEYAFSVNDVNEIIRIPEIVKVPNTPDYVAGVISIRNQLLAVINLGTLLNVDSNQLNEYSRIVIVDNGNYKFGVIVDKVSQVIRTRKDSLSNQIANLSKMEYIKGFLELNNGTRLVMLLNTFNLITAEDVNSFLSIDSSKEIMNSTLTVNDETESNLEHVVVFKLGDNEFGIRIKYVKEINRISDIVHFPGAPAFIDGMVNLRGEVIPVLNLKTMFNDESSSSESSKFLVVEFNHRRIGIMIDYATEVLKLPNNILEKVSAILDGNGIDKCVDSIAKLNEGKRVVLLLDLSFVLSFM</sequence>
<dbReference type="PANTHER" id="PTHR22617">
    <property type="entry name" value="CHEMOTAXIS SENSOR HISTIDINE KINASE-RELATED"/>
    <property type="match status" value="1"/>
</dbReference>
<evidence type="ECO:0000259" key="3">
    <source>
        <dbReference type="PROSITE" id="PS50851"/>
    </source>
</evidence>
<dbReference type="Proteomes" id="UP000306409">
    <property type="component" value="Chromosome"/>
</dbReference>
<accession>A0A4U7JJD0</accession>
<dbReference type="Gene3D" id="2.40.50.180">
    <property type="entry name" value="CheA-289, Domain 4"/>
    <property type="match status" value="3"/>
</dbReference>
<dbReference type="GO" id="GO:0005829">
    <property type="term" value="C:cytosol"/>
    <property type="evidence" value="ECO:0007669"/>
    <property type="project" value="TreeGrafter"/>
</dbReference>
<feature type="domain" description="CheW-like" evidence="3">
    <location>
        <begin position="288"/>
        <end position="428"/>
    </location>
</feature>
<evidence type="ECO:0000256" key="1">
    <source>
        <dbReference type="SAM" id="Coils"/>
    </source>
</evidence>
<dbReference type="SMART" id="SM00260">
    <property type="entry name" value="CheW"/>
    <property type="match status" value="3"/>
</dbReference>
<feature type="domain" description="CheW-like" evidence="3">
    <location>
        <begin position="121"/>
        <end position="263"/>
    </location>
</feature>
<dbReference type="PROSITE" id="PS50851">
    <property type="entry name" value="CHEW"/>
    <property type="match status" value="3"/>
</dbReference>
<dbReference type="SUPFAM" id="SSF50341">
    <property type="entry name" value="CheW-like"/>
    <property type="match status" value="3"/>
</dbReference>
<feature type="coiled-coil region" evidence="1">
    <location>
        <begin position="257"/>
        <end position="290"/>
    </location>
</feature>
<dbReference type="Pfam" id="PF01584">
    <property type="entry name" value="CheW"/>
    <property type="match status" value="3"/>
</dbReference>
<name>A0A4U7JJD0_9FIRM</name>
<feature type="region of interest" description="Disordered" evidence="2">
    <location>
        <begin position="1"/>
        <end position="30"/>
    </location>
</feature>
<dbReference type="PANTHER" id="PTHR22617:SF23">
    <property type="entry name" value="CHEMOTAXIS PROTEIN CHEW"/>
    <property type="match status" value="1"/>
</dbReference>
<keyword evidence="1" id="KW-0175">Coiled coil</keyword>
<keyword evidence="5" id="KW-1185">Reference proteome</keyword>
<dbReference type="GO" id="GO:0007165">
    <property type="term" value="P:signal transduction"/>
    <property type="evidence" value="ECO:0007669"/>
    <property type="project" value="InterPro"/>
</dbReference>
<dbReference type="GO" id="GO:0006935">
    <property type="term" value="P:chemotaxis"/>
    <property type="evidence" value="ECO:0007669"/>
    <property type="project" value="InterPro"/>
</dbReference>
<dbReference type="OrthoDB" id="9794382at2"/>
<dbReference type="RefSeq" id="WP_137696870.1">
    <property type="nucleotide sequence ID" value="NZ_CP061336.1"/>
</dbReference>
<dbReference type="InterPro" id="IPR036061">
    <property type="entry name" value="CheW-like_dom_sf"/>
</dbReference>
<dbReference type="InterPro" id="IPR039315">
    <property type="entry name" value="CheW"/>
</dbReference>
<proteinExistence type="predicted"/>
<feature type="domain" description="CheW-like" evidence="3">
    <location>
        <begin position="455"/>
        <end position="595"/>
    </location>
</feature>
<gene>
    <name evidence="4" type="ORF">EHE19_014745</name>
</gene>
<dbReference type="EMBL" id="CP061336">
    <property type="protein sequence ID" value="QNU66125.1"/>
    <property type="molecule type" value="Genomic_DNA"/>
</dbReference>
<dbReference type="AlphaFoldDB" id="A0A4U7JJD0"/>
<evidence type="ECO:0000313" key="4">
    <source>
        <dbReference type="EMBL" id="QNU66125.1"/>
    </source>
</evidence>
<protein>
    <submittedName>
        <fullName evidence="4">Chemotaxis protein CheW</fullName>
    </submittedName>
</protein>
<dbReference type="Gene3D" id="2.30.30.40">
    <property type="entry name" value="SH3 Domains"/>
    <property type="match status" value="3"/>
</dbReference>
<organism evidence="4 5">
    <name type="scientific">Ruminiclostridium herbifermentans</name>
    <dbReference type="NCBI Taxonomy" id="2488810"/>
    <lineage>
        <taxon>Bacteria</taxon>
        <taxon>Bacillati</taxon>
        <taxon>Bacillota</taxon>
        <taxon>Clostridia</taxon>
        <taxon>Eubacteriales</taxon>
        <taxon>Oscillospiraceae</taxon>
        <taxon>Ruminiclostridium</taxon>
    </lineage>
</organism>
<dbReference type="KEGG" id="rher:EHE19_014745"/>
<evidence type="ECO:0000256" key="2">
    <source>
        <dbReference type="SAM" id="MobiDB-lite"/>
    </source>
</evidence>
<evidence type="ECO:0000313" key="5">
    <source>
        <dbReference type="Proteomes" id="UP000306409"/>
    </source>
</evidence>
<reference evidence="4 5" key="1">
    <citation type="submission" date="2020-09" db="EMBL/GenBank/DDBJ databases">
        <title>Characterization and genome sequencing of Ruminiclostridium sp. nov. MA18.</title>
        <authorList>
            <person name="Rettenmaier R."/>
            <person name="Kowollik M.-L."/>
            <person name="Liebl W."/>
            <person name="Zverlov V."/>
        </authorList>
    </citation>
    <scope>NUCLEOTIDE SEQUENCE [LARGE SCALE GENOMIC DNA]</scope>
    <source>
        <strain evidence="4 5">MA18</strain>
    </source>
</reference>